<feature type="domain" description="Halobacterial output" evidence="2">
    <location>
        <begin position="34"/>
        <end position="102"/>
    </location>
</feature>
<reference evidence="3 4" key="1">
    <citation type="journal article" date="2019" name="Int. J. Syst. Evol. Microbiol.">
        <title>The Global Catalogue of Microorganisms (GCM) 10K type strain sequencing project: providing services to taxonomists for standard genome sequencing and annotation.</title>
        <authorList>
            <consortium name="The Broad Institute Genomics Platform"/>
            <consortium name="The Broad Institute Genome Sequencing Center for Infectious Disease"/>
            <person name="Wu L."/>
            <person name="Ma J."/>
        </authorList>
    </citation>
    <scope>NUCLEOTIDE SEQUENCE [LARGE SCALE GENOMIC DNA]</scope>
    <source>
        <strain evidence="3 4">XZYJT29</strain>
    </source>
</reference>
<sequence>MRDRKQGDDTGDTGKKSDAAGETVRFEHYDWDGDDTPSIAVPEAVAAVTNRGVTAIPPLQDVIDADALNAMVRSGDPSAVRVSFAYAGTEVTITGTGRVEITTDRS</sequence>
<evidence type="ECO:0000313" key="3">
    <source>
        <dbReference type="EMBL" id="MFC7140987.1"/>
    </source>
</evidence>
<dbReference type="AlphaFoldDB" id="A0ABD5Y652"/>
<dbReference type="Proteomes" id="UP001596432">
    <property type="component" value="Unassembled WGS sequence"/>
</dbReference>
<keyword evidence="4" id="KW-1185">Reference proteome</keyword>
<evidence type="ECO:0000313" key="4">
    <source>
        <dbReference type="Proteomes" id="UP001596432"/>
    </source>
</evidence>
<protein>
    <submittedName>
        <fullName evidence="3">HalOD1 output domain-containing protein</fullName>
    </submittedName>
</protein>
<dbReference type="RefSeq" id="WP_274322080.1">
    <property type="nucleotide sequence ID" value="NZ_CP118158.1"/>
</dbReference>
<accession>A0ABD5Y652</accession>
<name>A0ABD5Y652_9EURY</name>
<dbReference type="Pfam" id="PF18545">
    <property type="entry name" value="HalOD1"/>
    <property type="match status" value="1"/>
</dbReference>
<feature type="region of interest" description="Disordered" evidence="1">
    <location>
        <begin position="1"/>
        <end position="23"/>
    </location>
</feature>
<evidence type="ECO:0000256" key="1">
    <source>
        <dbReference type="SAM" id="MobiDB-lite"/>
    </source>
</evidence>
<gene>
    <name evidence="3" type="ORF">ACFQMA_14275</name>
</gene>
<comment type="caution">
    <text evidence="3">The sequence shown here is derived from an EMBL/GenBank/DDBJ whole genome shotgun (WGS) entry which is preliminary data.</text>
</comment>
<dbReference type="GeneID" id="78821294"/>
<organism evidence="3 4">
    <name type="scientific">Halosimplex aquaticum</name>
    <dbReference type="NCBI Taxonomy" id="3026162"/>
    <lineage>
        <taxon>Archaea</taxon>
        <taxon>Methanobacteriati</taxon>
        <taxon>Methanobacteriota</taxon>
        <taxon>Stenosarchaea group</taxon>
        <taxon>Halobacteria</taxon>
        <taxon>Halobacteriales</taxon>
        <taxon>Haloarculaceae</taxon>
        <taxon>Halosimplex</taxon>
    </lineage>
</organism>
<proteinExistence type="predicted"/>
<dbReference type="InterPro" id="IPR040624">
    <property type="entry name" value="HalOD1"/>
</dbReference>
<dbReference type="EMBL" id="JBHTAS010000001">
    <property type="protein sequence ID" value="MFC7140987.1"/>
    <property type="molecule type" value="Genomic_DNA"/>
</dbReference>
<evidence type="ECO:0000259" key="2">
    <source>
        <dbReference type="Pfam" id="PF18545"/>
    </source>
</evidence>